<dbReference type="EMBL" id="PIPP01000002">
    <property type="protein sequence ID" value="RUO37762.1"/>
    <property type="molecule type" value="Genomic_DNA"/>
</dbReference>
<dbReference type="RefSeq" id="WP_126807264.1">
    <property type="nucleotide sequence ID" value="NZ_PIPP01000002.1"/>
</dbReference>
<protein>
    <submittedName>
        <fullName evidence="1">Uncharacterized protein</fullName>
    </submittedName>
</protein>
<keyword evidence="2" id="KW-1185">Reference proteome</keyword>
<dbReference type="OrthoDB" id="6241322at2"/>
<proteinExistence type="predicted"/>
<organism evidence="1 2">
    <name type="scientific">Aliidiomarina shirensis</name>
    <dbReference type="NCBI Taxonomy" id="1048642"/>
    <lineage>
        <taxon>Bacteria</taxon>
        <taxon>Pseudomonadati</taxon>
        <taxon>Pseudomonadota</taxon>
        <taxon>Gammaproteobacteria</taxon>
        <taxon>Alteromonadales</taxon>
        <taxon>Idiomarinaceae</taxon>
        <taxon>Aliidiomarina</taxon>
    </lineage>
</organism>
<accession>A0A432WVG6</accession>
<name>A0A432WVG6_9GAMM</name>
<dbReference type="AlphaFoldDB" id="A0A432WVG6"/>
<comment type="caution">
    <text evidence="1">The sequence shown here is derived from an EMBL/GenBank/DDBJ whole genome shotgun (WGS) entry which is preliminary data.</text>
</comment>
<gene>
    <name evidence="1" type="ORF">CWE13_07400</name>
</gene>
<evidence type="ECO:0000313" key="1">
    <source>
        <dbReference type="EMBL" id="RUO37762.1"/>
    </source>
</evidence>
<reference evidence="2" key="1">
    <citation type="journal article" date="2018" name="Front. Microbiol.">
        <title>Genome-Based Analysis Reveals the Taxonomy and Diversity of the Family Idiomarinaceae.</title>
        <authorList>
            <person name="Liu Y."/>
            <person name="Lai Q."/>
            <person name="Shao Z."/>
        </authorList>
    </citation>
    <scope>NUCLEOTIDE SEQUENCE [LARGE SCALE GENOMIC DNA]</scope>
    <source>
        <strain evidence="2">AIS</strain>
    </source>
</reference>
<dbReference type="Proteomes" id="UP000286934">
    <property type="component" value="Unassembled WGS sequence"/>
</dbReference>
<sequence length="109" mass="12378">MMNHNHTRHLAHTIELRSDAKEFAEALAKNLMVSLHVIPGGDLVPHLGCGTEEDNLEAIESWVYMVCTCLKLPFSSDQLPCLESMLEPVLFALEEQLGYRLRRRVQYVG</sequence>
<evidence type="ECO:0000313" key="2">
    <source>
        <dbReference type="Proteomes" id="UP000286934"/>
    </source>
</evidence>